<comment type="caution">
    <text evidence="1">The sequence shown here is derived from an EMBL/GenBank/DDBJ whole genome shotgun (WGS) entry which is preliminary data.</text>
</comment>
<dbReference type="RefSeq" id="WP_323439783.1">
    <property type="nucleotide sequence ID" value="NZ_JAYFUH010000263.1"/>
</dbReference>
<evidence type="ECO:0000313" key="1">
    <source>
        <dbReference type="EMBL" id="MEA5669658.1"/>
    </source>
</evidence>
<reference evidence="1 2" key="1">
    <citation type="submission" date="2023-12" db="EMBL/GenBank/DDBJ databases">
        <title>Stenotrophomonas guangdongensis sp. nov., isolated from wilted pepper plants (Capsicum annuum).</title>
        <authorList>
            <person name="Qiu M."/>
            <person name="Li Y."/>
            <person name="Liu Q."/>
            <person name="Zhang X."/>
            <person name="Huang Y."/>
            <person name="Guo R."/>
            <person name="Hu M."/>
            <person name="Zhou J."/>
            <person name="Zhou X."/>
        </authorList>
    </citation>
    <scope>NUCLEOTIDE SEQUENCE [LARGE SCALE GENOMIC DNA]</scope>
    <source>
        <strain evidence="1 2">MH1</strain>
    </source>
</reference>
<evidence type="ECO:0000313" key="2">
    <source>
        <dbReference type="Proteomes" id="UP001301653"/>
    </source>
</evidence>
<sequence>MKQISRRTNPTDLKQLDRKHFTLRVADEVGVGRSFWIERFDHKAAGVPAMARMSCIAGAGSTEQYFELGDASAFQRKPMFINELARDKPLRFRFVFNLPGDVRLLGYVDGVQPVDEAGNLGGSLVDIHPMDLDGPLWLLALPSADDPDDKPCLMVERSIFPTAQSAVAHPWFVALVMPEVMRQIAVAISENGGALEDDGSWMGKWKEYFNALGVSEVPDEDALGDWAVSVAKRFAGSGPLRLQFERLAAEMQGELE</sequence>
<proteinExistence type="predicted"/>
<name>A0ABU5V8H6_9GAMM</name>
<organism evidence="1 2">
    <name type="scientific">Stenotrophomonas capsici</name>
    <dbReference type="NCBI Taxonomy" id="3110230"/>
    <lineage>
        <taxon>Bacteria</taxon>
        <taxon>Pseudomonadati</taxon>
        <taxon>Pseudomonadota</taxon>
        <taxon>Gammaproteobacteria</taxon>
        <taxon>Lysobacterales</taxon>
        <taxon>Lysobacteraceae</taxon>
        <taxon>Stenotrophomonas</taxon>
    </lineage>
</organism>
<protein>
    <submittedName>
        <fullName evidence="1">Uncharacterized protein</fullName>
    </submittedName>
</protein>
<gene>
    <name evidence="1" type="ORF">VA603_19170</name>
</gene>
<dbReference type="EMBL" id="JAYFUH010000263">
    <property type="protein sequence ID" value="MEA5669658.1"/>
    <property type="molecule type" value="Genomic_DNA"/>
</dbReference>
<accession>A0ABU5V8H6</accession>
<keyword evidence="2" id="KW-1185">Reference proteome</keyword>
<dbReference type="Proteomes" id="UP001301653">
    <property type="component" value="Unassembled WGS sequence"/>
</dbReference>